<dbReference type="Gene3D" id="3.40.50.300">
    <property type="entry name" value="P-loop containing nucleotide triphosphate hydrolases"/>
    <property type="match status" value="1"/>
</dbReference>
<reference evidence="14 15" key="1">
    <citation type="submission" date="2019-05" db="EMBL/GenBank/DDBJ databases">
        <authorList>
            <person name="Qu J.-H."/>
        </authorList>
    </citation>
    <scope>NUCLEOTIDE SEQUENCE [LARGE SCALE GENOMIC DNA]</scope>
    <source>
        <strain evidence="14 15">NS28</strain>
    </source>
</reference>
<keyword evidence="7 10" id="KW-0067">ATP-binding</keyword>
<sequence length="308" mass="35596">MPNTPKKYLITIAGPTAVGKTALAVKLAKALGTQIISADSRQFFRELNIGTAKPSPAELEEVKHYFINTHSIAESYSAGDFERDVLKLLETLFEKYDYIIMTGGSGLYIKAVLEGLDNLPAPLPGLREMLAKRLSDEGFETLQNEIRQIDPAFSQTKEIANPQRVLRALEVFHTSGIPISQYYIKEYSKRPFEQILIAVDRDRAELYNRIDTRMDVMLEEGLIEEAKDLIAYRSHHALQTVGYKEVYGFLDGHYDKEEMIRLLKQNSRRYAKRQLTWFRHQGNFKWFHADDYQLILEYIQRCMTMNND</sequence>
<evidence type="ECO:0000313" key="15">
    <source>
        <dbReference type="Proteomes" id="UP000323994"/>
    </source>
</evidence>
<comment type="cofactor">
    <cofactor evidence="1 10">
        <name>Mg(2+)</name>
        <dbReference type="ChEBI" id="CHEBI:18420"/>
    </cofactor>
</comment>
<dbReference type="InterPro" id="IPR018022">
    <property type="entry name" value="IPT"/>
</dbReference>
<protein>
    <recommendedName>
        <fullName evidence="10">tRNA dimethylallyltransferase</fullName>
        <ecNumber evidence="10">2.5.1.75</ecNumber>
    </recommendedName>
    <alternativeName>
        <fullName evidence="10">Dimethylallyl diphosphate:tRNA dimethylallyltransferase</fullName>
        <shortName evidence="10">DMAPP:tRNA dimethylallyltransferase</shortName>
        <shortName evidence="10">DMATase</shortName>
    </alternativeName>
    <alternativeName>
        <fullName evidence="10">Isopentenyl-diphosphate:tRNA isopentenyltransferase</fullName>
        <shortName evidence="10">IPP transferase</shortName>
        <shortName evidence="10">IPPT</shortName>
        <shortName evidence="10">IPTase</shortName>
    </alternativeName>
</protein>
<keyword evidence="6 10" id="KW-0547">Nucleotide-binding</keyword>
<feature type="region of interest" description="Interaction with substrate tRNA" evidence="10">
    <location>
        <begin position="163"/>
        <end position="167"/>
    </location>
</feature>
<feature type="binding site" evidence="10">
    <location>
        <begin position="16"/>
        <end position="21"/>
    </location>
    <ligand>
        <name>substrate</name>
    </ligand>
</feature>
<proteinExistence type="inferred from homology"/>
<keyword evidence="5 10" id="KW-0819">tRNA processing</keyword>
<dbReference type="Gene3D" id="1.10.20.140">
    <property type="match status" value="1"/>
</dbReference>
<evidence type="ECO:0000256" key="11">
    <source>
        <dbReference type="RuleBase" id="RU003783"/>
    </source>
</evidence>
<comment type="similarity">
    <text evidence="3 10 13">Belongs to the IPP transferase family.</text>
</comment>
<keyword evidence="8 10" id="KW-0460">Magnesium</keyword>
<dbReference type="HAMAP" id="MF_00185">
    <property type="entry name" value="IPP_trans"/>
    <property type="match status" value="1"/>
</dbReference>
<dbReference type="AlphaFoldDB" id="A0A5M8R3Z9"/>
<evidence type="ECO:0000313" key="14">
    <source>
        <dbReference type="EMBL" id="KAA6441646.1"/>
    </source>
</evidence>
<dbReference type="RefSeq" id="WP_139010306.1">
    <property type="nucleotide sequence ID" value="NZ_VBSN01000010.1"/>
</dbReference>
<evidence type="ECO:0000256" key="10">
    <source>
        <dbReference type="HAMAP-Rule" id="MF_00185"/>
    </source>
</evidence>
<dbReference type="PANTHER" id="PTHR11088">
    <property type="entry name" value="TRNA DIMETHYLALLYLTRANSFERASE"/>
    <property type="match status" value="1"/>
</dbReference>
<accession>A0A5M8R3Z9</accession>
<dbReference type="EC" id="2.5.1.75" evidence="10"/>
<gene>
    <name evidence="10 14" type="primary">miaA</name>
    <name evidence="14" type="ORF">FEM33_01270</name>
</gene>
<evidence type="ECO:0000256" key="9">
    <source>
        <dbReference type="ARBA" id="ARBA00049563"/>
    </source>
</evidence>
<dbReference type="PANTHER" id="PTHR11088:SF60">
    <property type="entry name" value="TRNA DIMETHYLALLYLTRANSFERASE"/>
    <property type="match status" value="1"/>
</dbReference>
<evidence type="ECO:0000256" key="5">
    <source>
        <dbReference type="ARBA" id="ARBA00022694"/>
    </source>
</evidence>
<evidence type="ECO:0000256" key="4">
    <source>
        <dbReference type="ARBA" id="ARBA00022679"/>
    </source>
</evidence>
<evidence type="ECO:0000256" key="2">
    <source>
        <dbReference type="ARBA" id="ARBA00003213"/>
    </source>
</evidence>
<comment type="function">
    <text evidence="2 10 12">Catalyzes the transfer of a dimethylallyl group onto the adenine at position 37 in tRNAs that read codons beginning with uridine, leading to the formation of N6-(dimethylallyl)adenosine (i(6)A).</text>
</comment>
<evidence type="ECO:0000256" key="12">
    <source>
        <dbReference type="RuleBase" id="RU003784"/>
    </source>
</evidence>
<dbReference type="GO" id="GO:0052381">
    <property type="term" value="F:tRNA dimethylallyltransferase activity"/>
    <property type="evidence" value="ECO:0007669"/>
    <property type="project" value="UniProtKB-UniRule"/>
</dbReference>
<dbReference type="EMBL" id="VBSN01000010">
    <property type="protein sequence ID" value="KAA6441646.1"/>
    <property type="molecule type" value="Genomic_DNA"/>
</dbReference>
<dbReference type="InterPro" id="IPR027417">
    <property type="entry name" value="P-loop_NTPase"/>
</dbReference>
<evidence type="ECO:0000256" key="13">
    <source>
        <dbReference type="RuleBase" id="RU003785"/>
    </source>
</evidence>
<dbReference type="GO" id="GO:0005524">
    <property type="term" value="F:ATP binding"/>
    <property type="evidence" value="ECO:0007669"/>
    <property type="project" value="UniProtKB-UniRule"/>
</dbReference>
<keyword evidence="15" id="KW-1185">Reference proteome</keyword>
<feature type="site" description="Interaction with substrate tRNA" evidence="10">
    <location>
        <position position="127"/>
    </location>
</feature>
<dbReference type="SUPFAM" id="SSF52540">
    <property type="entry name" value="P-loop containing nucleoside triphosphate hydrolases"/>
    <property type="match status" value="2"/>
</dbReference>
<feature type="binding site" evidence="10">
    <location>
        <begin position="14"/>
        <end position="21"/>
    </location>
    <ligand>
        <name>ATP</name>
        <dbReference type="ChEBI" id="CHEBI:30616"/>
    </ligand>
</feature>
<dbReference type="OrthoDB" id="9776390at2"/>
<evidence type="ECO:0000256" key="1">
    <source>
        <dbReference type="ARBA" id="ARBA00001946"/>
    </source>
</evidence>
<dbReference type="InterPro" id="IPR039657">
    <property type="entry name" value="Dimethylallyltransferase"/>
</dbReference>
<comment type="caution">
    <text evidence="14">The sequence shown here is derived from an EMBL/GenBank/DDBJ whole genome shotgun (WGS) entry which is preliminary data.</text>
</comment>
<dbReference type="Pfam" id="PF01715">
    <property type="entry name" value="IPPT"/>
    <property type="match status" value="1"/>
</dbReference>
<comment type="subunit">
    <text evidence="10">Monomer.</text>
</comment>
<feature type="site" description="Interaction with substrate tRNA" evidence="10">
    <location>
        <position position="105"/>
    </location>
</feature>
<dbReference type="NCBIfam" id="TIGR00174">
    <property type="entry name" value="miaA"/>
    <property type="match status" value="1"/>
</dbReference>
<comment type="caution">
    <text evidence="10">Lacks conserved residue(s) required for the propagation of feature annotation.</text>
</comment>
<evidence type="ECO:0000256" key="7">
    <source>
        <dbReference type="ARBA" id="ARBA00022840"/>
    </source>
</evidence>
<evidence type="ECO:0000256" key="3">
    <source>
        <dbReference type="ARBA" id="ARBA00005842"/>
    </source>
</evidence>
<name>A0A5M8R3Z9_9BACT</name>
<evidence type="ECO:0000256" key="8">
    <source>
        <dbReference type="ARBA" id="ARBA00022842"/>
    </source>
</evidence>
<dbReference type="Proteomes" id="UP000323994">
    <property type="component" value="Unassembled WGS sequence"/>
</dbReference>
<dbReference type="GO" id="GO:0006400">
    <property type="term" value="P:tRNA modification"/>
    <property type="evidence" value="ECO:0007669"/>
    <property type="project" value="TreeGrafter"/>
</dbReference>
<evidence type="ECO:0000256" key="6">
    <source>
        <dbReference type="ARBA" id="ARBA00022741"/>
    </source>
</evidence>
<keyword evidence="4 10" id="KW-0808">Transferase</keyword>
<organism evidence="14 15">
    <name type="scientific">Dyadobacter flavalbus</name>
    <dbReference type="NCBI Taxonomy" id="2579942"/>
    <lineage>
        <taxon>Bacteria</taxon>
        <taxon>Pseudomonadati</taxon>
        <taxon>Bacteroidota</taxon>
        <taxon>Cytophagia</taxon>
        <taxon>Cytophagales</taxon>
        <taxon>Spirosomataceae</taxon>
        <taxon>Dyadobacter</taxon>
    </lineage>
</organism>
<feature type="region of interest" description="Interaction with substrate tRNA" evidence="10">
    <location>
        <begin position="39"/>
        <end position="42"/>
    </location>
</feature>
<comment type="catalytic activity">
    <reaction evidence="9 10 11">
        <text>adenosine(37) in tRNA + dimethylallyl diphosphate = N(6)-dimethylallyladenosine(37) in tRNA + diphosphate</text>
        <dbReference type="Rhea" id="RHEA:26482"/>
        <dbReference type="Rhea" id="RHEA-COMP:10162"/>
        <dbReference type="Rhea" id="RHEA-COMP:10375"/>
        <dbReference type="ChEBI" id="CHEBI:33019"/>
        <dbReference type="ChEBI" id="CHEBI:57623"/>
        <dbReference type="ChEBI" id="CHEBI:74411"/>
        <dbReference type="ChEBI" id="CHEBI:74415"/>
        <dbReference type="EC" id="2.5.1.75"/>
    </reaction>
</comment>